<dbReference type="PROSITE" id="PS51099">
    <property type="entry name" value="PTS_EIIB_TYPE_2"/>
    <property type="match status" value="1"/>
</dbReference>
<dbReference type="InterPro" id="IPR036095">
    <property type="entry name" value="PTS_EIIB-like_sf"/>
</dbReference>
<accession>A0ABS2PS11</accession>
<dbReference type="InterPro" id="IPR002178">
    <property type="entry name" value="PTS_EIIA_type-2_dom"/>
</dbReference>
<dbReference type="EMBL" id="JAFBEH010000018">
    <property type="protein sequence ID" value="MBM7642716.1"/>
    <property type="molecule type" value="Genomic_DNA"/>
</dbReference>
<dbReference type="PROSITE" id="PS51094">
    <property type="entry name" value="PTS_EIIA_TYPE_2"/>
    <property type="match status" value="1"/>
</dbReference>
<name>A0ABS2PS11_9STRE</name>
<evidence type="ECO:0000313" key="6">
    <source>
        <dbReference type="EMBL" id="MBM7642716.1"/>
    </source>
</evidence>
<dbReference type="InterPro" id="IPR013011">
    <property type="entry name" value="PTS_EIIB_2"/>
</dbReference>
<dbReference type="Pfam" id="PF00359">
    <property type="entry name" value="PTS_EIIA_2"/>
    <property type="match status" value="1"/>
</dbReference>
<keyword evidence="7" id="KW-1185">Reference proteome</keyword>
<dbReference type="InterPro" id="IPR003501">
    <property type="entry name" value="PTS_EIIB_2/3"/>
</dbReference>
<evidence type="ECO:0000259" key="5">
    <source>
        <dbReference type="PROSITE" id="PS51099"/>
    </source>
</evidence>
<comment type="caution">
    <text evidence="6">The sequence shown here is derived from an EMBL/GenBank/DDBJ whole genome shotgun (WGS) entry which is preliminary data.</text>
</comment>
<dbReference type="SUPFAM" id="SSF55804">
    <property type="entry name" value="Phoshotransferase/anion transport protein"/>
    <property type="match status" value="1"/>
</dbReference>
<evidence type="ECO:0000313" key="7">
    <source>
        <dbReference type="Proteomes" id="UP000697472"/>
    </source>
</evidence>
<keyword evidence="3" id="KW-0804">Transcription</keyword>
<evidence type="ECO:0000256" key="2">
    <source>
        <dbReference type="ARBA" id="ARBA00023015"/>
    </source>
</evidence>
<keyword evidence="1" id="KW-0808">Transferase</keyword>
<gene>
    <name evidence="6" type="ORF">JOC28_001013</name>
</gene>
<dbReference type="SUPFAM" id="SSF52794">
    <property type="entry name" value="PTS system IIB component-like"/>
    <property type="match status" value="1"/>
</dbReference>
<reference evidence="6 7" key="1">
    <citation type="submission" date="2021-01" db="EMBL/GenBank/DDBJ databases">
        <title>Genomic Encyclopedia of Type Strains, Phase IV (KMG-IV): sequencing the most valuable type-strain genomes for metagenomic binning, comparative biology and taxonomic classification.</title>
        <authorList>
            <person name="Goeker M."/>
        </authorList>
    </citation>
    <scope>NUCLEOTIDE SEQUENCE [LARGE SCALE GENOMIC DNA]</scope>
    <source>
        <strain evidence="6 7">DSM 27382</strain>
    </source>
</reference>
<organism evidence="6 7">
    <name type="scientific">Streptococcus loxodontisalivarius</name>
    <dbReference type="NCBI Taxonomy" id="1349415"/>
    <lineage>
        <taxon>Bacteria</taxon>
        <taxon>Bacillati</taxon>
        <taxon>Bacillota</taxon>
        <taxon>Bacilli</taxon>
        <taxon>Lactobacillales</taxon>
        <taxon>Streptococcaceae</taxon>
        <taxon>Streptococcus</taxon>
    </lineage>
</organism>
<keyword evidence="2" id="KW-0805">Transcription regulation</keyword>
<evidence type="ECO:0000256" key="3">
    <source>
        <dbReference type="ARBA" id="ARBA00023163"/>
    </source>
</evidence>
<dbReference type="InterPro" id="IPR016152">
    <property type="entry name" value="PTrfase/Anion_transptr"/>
</dbReference>
<dbReference type="Proteomes" id="UP000697472">
    <property type="component" value="Unassembled WGS sequence"/>
</dbReference>
<feature type="domain" description="PTS EIIA type-2" evidence="4">
    <location>
        <begin position="120"/>
        <end position="262"/>
    </location>
</feature>
<dbReference type="Gene3D" id="3.40.50.2300">
    <property type="match status" value="1"/>
</dbReference>
<proteinExistence type="predicted"/>
<dbReference type="PANTHER" id="PTHR30185">
    <property type="entry name" value="CRYPTIC BETA-GLUCOSIDE BGL OPERON ANTITERMINATOR"/>
    <property type="match status" value="1"/>
</dbReference>
<dbReference type="PANTHER" id="PTHR30185:SF18">
    <property type="entry name" value="TRANSCRIPTIONAL REGULATOR MTLR"/>
    <property type="match status" value="1"/>
</dbReference>
<evidence type="ECO:0000259" key="4">
    <source>
        <dbReference type="PROSITE" id="PS51094"/>
    </source>
</evidence>
<dbReference type="Pfam" id="PF02302">
    <property type="entry name" value="PTS_IIB"/>
    <property type="match status" value="1"/>
</dbReference>
<protein>
    <submittedName>
        <fullName evidence="6">Mannitol/fructose-specific phosphotransferase system IIA component (Ntr-type)/galactitol-specific phosphotransferase system IIB component</fullName>
    </submittedName>
</protein>
<dbReference type="Gene3D" id="3.40.930.10">
    <property type="entry name" value="Mannitol-specific EII, Chain A"/>
    <property type="match status" value="1"/>
</dbReference>
<sequence>MERYKEAHRLNVLVICATGYGSAQMLKNRIENELGQLVTIVDLVGYYDLSDERLEGIDAIISSIDLSHLVFTVPVFTVSVFLKSDEVSWIKNQLQMIDASNNQSSQERLEESDDFDSIFSNYFTEDAFFVFENADKEEVLTRLVESVCHDCQKSKWQLLDLINQRESMSTVVFDQDIAVPHPIKAFDERHRVAVAIIKNGLKWDDNFHEIRLVFLVSPSIHQNTGLPVITKRIVDLTDSDNQKQELMSCQTFKAFRQVFLSR</sequence>
<dbReference type="RefSeq" id="WP_205009557.1">
    <property type="nucleotide sequence ID" value="NZ_JAFBEH010000018.1"/>
</dbReference>
<feature type="domain" description="PTS EIIB type-2" evidence="5">
    <location>
        <begin position="10"/>
        <end position="102"/>
    </location>
</feature>
<evidence type="ECO:0000256" key="1">
    <source>
        <dbReference type="ARBA" id="ARBA00022679"/>
    </source>
</evidence>
<dbReference type="InterPro" id="IPR050661">
    <property type="entry name" value="BglG_antiterminators"/>
</dbReference>
<dbReference type="CDD" id="cd05568">
    <property type="entry name" value="PTS_IIB_bgl_like"/>
    <property type="match status" value="1"/>
</dbReference>